<feature type="transmembrane region" description="Helical" evidence="8">
    <location>
        <begin position="208"/>
        <end position="227"/>
    </location>
</feature>
<organism evidence="10 11">
    <name type="scientific">Allocatelliglobosispora scoriae</name>
    <dbReference type="NCBI Taxonomy" id="643052"/>
    <lineage>
        <taxon>Bacteria</taxon>
        <taxon>Bacillati</taxon>
        <taxon>Actinomycetota</taxon>
        <taxon>Actinomycetes</taxon>
        <taxon>Micromonosporales</taxon>
        <taxon>Micromonosporaceae</taxon>
        <taxon>Allocatelliglobosispora</taxon>
    </lineage>
</organism>
<dbReference type="GO" id="GO:0016020">
    <property type="term" value="C:membrane"/>
    <property type="evidence" value="ECO:0007669"/>
    <property type="project" value="UniProtKB-SubCell"/>
</dbReference>
<dbReference type="AlphaFoldDB" id="A0A841BPH2"/>
<feature type="transmembrane region" description="Helical" evidence="8">
    <location>
        <begin position="76"/>
        <end position="95"/>
    </location>
</feature>
<dbReference type="InterPro" id="IPR017825">
    <property type="entry name" value="Lycopene_cyclase_dom"/>
</dbReference>
<comment type="pathway">
    <text evidence="2">Carotenoid biosynthesis.</text>
</comment>
<dbReference type="GO" id="GO:0045436">
    <property type="term" value="F:lycopene beta cyclase activity"/>
    <property type="evidence" value="ECO:0007669"/>
    <property type="project" value="UniProtKB-ARBA"/>
</dbReference>
<keyword evidence="5 8" id="KW-1133">Transmembrane helix</keyword>
<keyword evidence="7" id="KW-0413">Isomerase</keyword>
<keyword evidence="11" id="KW-1185">Reference proteome</keyword>
<feature type="transmembrane region" description="Helical" evidence="8">
    <location>
        <begin position="6"/>
        <end position="24"/>
    </location>
</feature>
<sequence>MSYAAFLCWFVAPTTLCGLIVVAGSPSRARLVIAGLIAVALAYTTPWDSWLIRNGVWGYPPDGVLGRFLLVPYEEYLFMVGMTITTGGWALWLVGRWRRTHGEAGSPALGAVAWLLVAGAAVVVHVVEPRMFYATAILAWFAPALAAQTAFGGRRLRAARRLRLLAVAVPTAWFWIADQVALSLGSWWISTRHTTGLHVAAVPIEEALFFLMVNVVVVNAVVLLATARPQPSEPEVNAESVTVHVA</sequence>
<keyword evidence="3 8" id="KW-0812">Transmembrane</keyword>
<comment type="caution">
    <text evidence="10">The sequence shown here is derived from an EMBL/GenBank/DDBJ whole genome shotgun (WGS) entry which is preliminary data.</text>
</comment>
<evidence type="ECO:0000256" key="2">
    <source>
        <dbReference type="ARBA" id="ARBA00004829"/>
    </source>
</evidence>
<dbReference type="Proteomes" id="UP000587527">
    <property type="component" value="Unassembled WGS sequence"/>
</dbReference>
<evidence type="ECO:0000259" key="9">
    <source>
        <dbReference type="Pfam" id="PF18916"/>
    </source>
</evidence>
<dbReference type="GO" id="GO:0016872">
    <property type="term" value="F:intramolecular lyase activity"/>
    <property type="evidence" value="ECO:0007669"/>
    <property type="project" value="InterPro"/>
</dbReference>
<evidence type="ECO:0000256" key="1">
    <source>
        <dbReference type="ARBA" id="ARBA00004141"/>
    </source>
</evidence>
<keyword evidence="4" id="KW-0125">Carotenoid biosynthesis</keyword>
<feature type="domain" description="Lycopene cyclase" evidence="9">
    <location>
        <begin position="30"/>
        <end position="86"/>
    </location>
</feature>
<accession>A0A841BPH2</accession>
<name>A0A841BPH2_9ACTN</name>
<protein>
    <submittedName>
        <fullName evidence="10">Lycopene cyclase domain-containing protein</fullName>
    </submittedName>
</protein>
<evidence type="ECO:0000256" key="7">
    <source>
        <dbReference type="ARBA" id="ARBA00023235"/>
    </source>
</evidence>
<proteinExistence type="predicted"/>
<dbReference type="NCBIfam" id="TIGR03462">
    <property type="entry name" value="CarR_dom_SF"/>
    <property type="match status" value="2"/>
</dbReference>
<comment type="subcellular location">
    <subcellularLocation>
        <location evidence="1">Membrane</location>
        <topology evidence="1">Multi-pass membrane protein</topology>
    </subcellularLocation>
</comment>
<feature type="domain" description="Lycopene cyclase" evidence="9">
    <location>
        <begin position="133"/>
        <end position="218"/>
    </location>
</feature>
<evidence type="ECO:0000313" key="11">
    <source>
        <dbReference type="Proteomes" id="UP000587527"/>
    </source>
</evidence>
<evidence type="ECO:0000256" key="8">
    <source>
        <dbReference type="SAM" id="Phobius"/>
    </source>
</evidence>
<evidence type="ECO:0000256" key="6">
    <source>
        <dbReference type="ARBA" id="ARBA00023136"/>
    </source>
</evidence>
<gene>
    <name evidence="10" type="ORF">F4553_002110</name>
</gene>
<dbReference type="Pfam" id="PF18916">
    <property type="entry name" value="Lycopene_cyc"/>
    <property type="match status" value="2"/>
</dbReference>
<keyword evidence="6 8" id="KW-0472">Membrane</keyword>
<evidence type="ECO:0000256" key="4">
    <source>
        <dbReference type="ARBA" id="ARBA00022746"/>
    </source>
</evidence>
<reference evidence="10 11" key="1">
    <citation type="submission" date="2020-08" db="EMBL/GenBank/DDBJ databases">
        <title>Sequencing the genomes of 1000 actinobacteria strains.</title>
        <authorList>
            <person name="Klenk H.-P."/>
        </authorList>
    </citation>
    <scope>NUCLEOTIDE SEQUENCE [LARGE SCALE GENOMIC DNA]</scope>
    <source>
        <strain evidence="10 11">DSM 45362</strain>
    </source>
</reference>
<evidence type="ECO:0000256" key="5">
    <source>
        <dbReference type="ARBA" id="ARBA00022989"/>
    </source>
</evidence>
<dbReference type="GO" id="GO:0016117">
    <property type="term" value="P:carotenoid biosynthetic process"/>
    <property type="evidence" value="ECO:0007669"/>
    <property type="project" value="UniProtKB-KW"/>
</dbReference>
<dbReference type="EMBL" id="JACHMN010000002">
    <property type="protein sequence ID" value="MBB5868731.1"/>
    <property type="molecule type" value="Genomic_DNA"/>
</dbReference>
<feature type="transmembrane region" description="Helical" evidence="8">
    <location>
        <begin position="164"/>
        <end position="188"/>
    </location>
</feature>
<feature type="transmembrane region" description="Helical" evidence="8">
    <location>
        <begin position="132"/>
        <end position="152"/>
    </location>
</feature>
<evidence type="ECO:0000256" key="3">
    <source>
        <dbReference type="ARBA" id="ARBA00022692"/>
    </source>
</evidence>
<feature type="transmembrane region" description="Helical" evidence="8">
    <location>
        <begin position="31"/>
        <end position="52"/>
    </location>
</feature>
<evidence type="ECO:0000313" key="10">
    <source>
        <dbReference type="EMBL" id="MBB5868731.1"/>
    </source>
</evidence>
<feature type="transmembrane region" description="Helical" evidence="8">
    <location>
        <begin position="107"/>
        <end position="126"/>
    </location>
</feature>
<dbReference type="RefSeq" id="WP_184834877.1">
    <property type="nucleotide sequence ID" value="NZ_JACHMN010000002.1"/>
</dbReference>